<keyword evidence="6 12" id="KW-0812">Transmembrane</keyword>
<evidence type="ECO:0000256" key="1">
    <source>
        <dbReference type="ARBA" id="ARBA00004651"/>
    </source>
</evidence>
<dbReference type="NCBIfam" id="NF040906">
    <property type="entry name" value="GguB"/>
    <property type="match status" value="1"/>
</dbReference>
<evidence type="ECO:0000256" key="3">
    <source>
        <dbReference type="ARBA" id="ARBA00022475"/>
    </source>
</evidence>
<dbReference type="GeneID" id="36300760"/>
<feature type="transmembrane region" description="Helical" evidence="12">
    <location>
        <begin position="136"/>
        <end position="155"/>
    </location>
</feature>
<protein>
    <recommendedName>
        <fullName evidence="10">Xylose transport system permease protein XylH</fullName>
    </recommendedName>
</protein>
<dbReference type="CDD" id="cd06579">
    <property type="entry name" value="TM_PBP1_transp_AraH_like"/>
    <property type="match status" value="1"/>
</dbReference>
<evidence type="ECO:0000256" key="10">
    <source>
        <dbReference type="ARBA" id="ARBA00035686"/>
    </source>
</evidence>
<dbReference type="InterPro" id="IPR001851">
    <property type="entry name" value="ABC_transp_permease"/>
</dbReference>
<keyword evidence="2" id="KW-0813">Transport</keyword>
<feature type="transmembrane region" description="Helical" evidence="12">
    <location>
        <begin position="377"/>
        <end position="401"/>
    </location>
</feature>
<evidence type="ECO:0000256" key="4">
    <source>
        <dbReference type="ARBA" id="ARBA00022519"/>
    </source>
</evidence>
<keyword evidence="4" id="KW-0997">Cell inner membrane</keyword>
<gene>
    <name evidence="13" type="ORF">SAMN04489809_1046</name>
</gene>
<dbReference type="GO" id="GO:0005886">
    <property type="term" value="C:plasma membrane"/>
    <property type="evidence" value="ECO:0007669"/>
    <property type="project" value="UniProtKB-SubCell"/>
</dbReference>
<feature type="transmembrane region" description="Helical" evidence="12">
    <location>
        <begin position="191"/>
        <end position="209"/>
    </location>
</feature>
<evidence type="ECO:0000256" key="9">
    <source>
        <dbReference type="ARBA" id="ARBA00035611"/>
    </source>
</evidence>
<evidence type="ECO:0000256" key="6">
    <source>
        <dbReference type="ARBA" id="ARBA00022692"/>
    </source>
</evidence>
<name>A0A1H1PBA3_9MICO</name>
<dbReference type="Pfam" id="PF02653">
    <property type="entry name" value="BPD_transp_2"/>
    <property type="match status" value="1"/>
</dbReference>
<reference evidence="13 14" key="1">
    <citation type="submission" date="2016-10" db="EMBL/GenBank/DDBJ databases">
        <authorList>
            <person name="de Groot N.N."/>
        </authorList>
    </citation>
    <scope>NUCLEOTIDE SEQUENCE [LARGE SCALE GENOMIC DNA]</scope>
    <source>
        <strain evidence="13 14">DSM 15019</strain>
    </source>
</reference>
<feature type="transmembrane region" description="Helical" evidence="12">
    <location>
        <begin position="230"/>
        <end position="249"/>
    </location>
</feature>
<evidence type="ECO:0000256" key="7">
    <source>
        <dbReference type="ARBA" id="ARBA00022989"/>
    </source>
</evidence>
<dbReference type="RefSeq" id="WP_025105620.1">
    <property type="nucleotide sequence ID" value="NZ_CBDRLF010000002.1"/>
</dbReference>
<feature type="transmembrane region" description="Helical" evidence="12">
    <location>
        <begin position="111"/>
        <end position="129"/>
    </location>
</feature>
<keyword evidence="3" id="KW-1003">Cell membrane</keyword>
<feature type="transmembrane region" description="Helical" evidence="12">
    <location>
        <begin position="255"/>
        <end position="274"/>
    </location>
</feature>
<dbReference type="Proteomes" id="UP000182126">
    <property type="component" value="Chromosome I"/>
</dbReference>
<feature type="region of interest" description="Disordered" evidence="11">
    <location>
        <begin position="425"/>
        <end position="456"/>
    </location>
</feature>
<dbReference type="GO" id="GO:0022857">
    <property type="term" value="F:transmembrane transporter activity"/>
    <property type="evidence" value="ECO:0007669"/>
    <property type="project" value="InterPro"/>
</dbReference>
<keyword evidence="7 12" id="KW-1133">Transmembrane helix</keyword>
<comment type="subcellular location">
    <subcellularLocation>
        <location evidence="1">Cell membrane</location>
        <topology evidence="1">Multi-pass membrane protein</topology>
    </subcellularLocation>
</comment>
<evidence type="ECO:0000313" key="14">
    <source>
        <dbReference type="Proteomes" id="UP000182126"/>
    </source>
</evidence>
<dbReference type="EMBL" id="LT629770">
    <property type="protein sequence ID" value="SDS08404.1"/>
    <property type="molecule type" value="Genomic_DNA"/>
</dbReference>
<evidence type="ECO:0000256" key="5">
    <source>
        <dbReference type="ARBA" id="ARBA00022597"/>
    </source>
</evidence>
<feature type="compositionally biased region" description="Polar residues" evidence="11">
    <location>
        <begin position="432"/>
        <end position="444"/>
    </location>
</feature>
<evidence type="ECO:0000313" key="13">
    <source>
        <dbReference type="EMBL" id="SDS08404.1"/>
    </source>
</evidence>
<dbReference type="PANTHER" id="PTHR32196">
    <property type="entry name" value="ABC TRANSPORTER PERMEASE PROTEIN YPHD-RELATED-RELATED"/>
    <property type="match status" value="1"/>
</dbReference>
<feature type="transmembrane region" description="Helical" evidence="12">
    <location>
        <begin position="303"/>
        <end position="323"/>
    </location>
</feature>
<sequence length="456" mass="48594">MTTDSTTAKRGFHFKDITKMFGGGQSTLRQFGILGSLVVILVVFQVLTWIFKGTGLTLSSGNLINVVNQYSYILILAIGMVMVIIMGHIDLSVGSVAAFTGIVVAKAMQDWNLPWPLGILLGLGVGVLVGAWQGFWVAYVGVPAFIVTLAGMLFFRGANQAVGDSQSVPVPEGFKIIGAGYLPEIALPLPFNIPTMLLALAGVAWIVFWEIRTRRIQRKMGSDMAPLWVSVTKVVLISAVILVAGWLFATGREGTSFPISGVILLALVILYSFITNNTVFGRHIYAVGGNRQAARLSGVKDRWVDFFVMMNMSVLASLAGMIYVARATASGPQDGNGWELDAIASVFIGGAAVSGGIGTVIGSIIGGLVMAFLNNGLALLGAGADVVSMIKGLVLLFAVGVDVWNKQQGRPSIIGFLTRRLGRKQDPATDTFDPTKTNYPTSQKYEAPAVEETRGK</sequence>
<evidence type="ECO:0000256" key="8">
    <source>
        <dbReference type="ARBA" id="ARBA00023136"/>
    </source>
</evidence>
<dbReference type="PANTHER" id="PTHR32196:SF32">
    <property type="entry name" value="XYLOSE TRANSPORT SYSTEM PERMEASE PROTEIN XYLH"/>
    <property type="match status" value="1"/>
</dbReference>
<evidence type="ECO:0000256" key="11">
    <source>
        <dbReference type="SAM" id="MobiDB-lite"/>
    </source>
</evidence>
<keyword evidence="8 12" id="KW-0472">Membrane</keyword>
<feature type="transmembrane region" description="Helical" evidence="12">
    <location>
        <begin position="343"/>
        <end position="370"/>
    </location>
</feature>
<accession>A0A1H1PBA3</accession>
<proteinExistence type="predicted"/>
<dbReference type="eggNOG" id="COG4214">
    <property type="taxonomic scope" value="Bacteria"/>
</dbReference>
<dbReference type="AlphaFoldDB" id="A0A1H1PBA3"/>
<feature type="transmembrane region" description="Helical" evidence="12">
    <location>
        <begin position="72"/>
        <end position="105"/>
    </location>
</feature>
<evidence type="ECO:0000256" key="12">
    <source>
        <dbReference type="SAM" id="Phobius"/>
    </source>
</evidence>
<keyword evidence="5 13" id="KW-0762">Sugar transport</keyword>
<feature type="transmembrane region" description="Helical" evidence="12">
    <location>
        <begin position="31"/>
        <end position="51"/>
    </location>
</feature>
<organism evidence="13 14">
    <name type="scientific">Microbacterium paraoxydans</name>
    <dbReference type="NCBI Taxonomy" id="199592"/>
    <lineage>
        <taxon>Bacteria</taxon>
        <taxon>Bacillati</taxon>
        <taxon>Actinomycetota</taxon>
        <taxon>Actinomycetes</taxon>
        <taxon>Micrococcales</taxon>
        <taxon>Microbacteriaceae</taxon>
        <taxon>Microbacterium</taxon>
    </lineage>
</organism>
<evidence type="ECO:0000256" key="2">
    <source>
        <dbReference type="ARBA" id="ARBA00022448"/>
    </source>
</evidence>
<comment type="function">
    <text evidence="9">Part of the binding-protein-dependent transport system for D-xylose. Probably responsible for the translocation of the substrate across the membrane.</text>
</comment>